<dbReference type="PANTHER" id="PTHR43667:SF1">
    <property type="entry name" value="CYCLOPROPANE-FATTY-ACYL-PHOSPHOLIPID SYNTHASE"/>
    <property type="match status" value="1"/>
</dbReference>
<evidence type="ECO:0000313" key="9">
    <source>
        <dbReference type="Proteomes" id="UP000093902"/>
    </source>
</evidence>
<feature type="active site" evidence="6">
    <location>
        <position position="268"/>
    </location>
</feature>
<dbReference type="GO" id="GO:0008168">
    <property type="term" value="F:methyltransferase activity"/>
    <property type="evidence" value="ECO:0007669"/>
    <property type="project" value="UniProtKB-KW"/>
</dbReference>
<dbReference type="Pfam" id="PF02353">
    <property type="entry name" value="CMAS"/>
    <property type="match status" value="1"/>
</dbReference>
<evidence type="ECO:0000256" key="3">
    <source>
        <dbReference type="ARBA" id="ARBA00022679"/>
    </source>
</evidence>
<evidence type="ECO:0000313" key="8">
    <source>
        <dbReference type="EMBL" id="OBB28696.1"/>
    </source>
</evidence>
<dbReference type="RefSeq" id="WP_064932955.1">
    <property type="nucleotide sequence ID" value="NZ_LZSO01000028.1"/>
</dbReference>
<gene>
    <name evidence="8" type="ORF">A5792_22530</name>
</gene>
<feature type="binding site" evidence="7">
    <location>
        <begin position="93"/>
        <end position="98"/>
    </location>
    <ligand>
        <name>S-adenosyl-L-methionine</name>
        <dbReference type="ChEBI" id="CHEBI:59789"/>
    </ligand>
</feature>
<comment type="caution">
    <text evidence="8">The sequence shown here is derived from an EMBL/GenBank/DDBJ whole genome shotgun (WGS) entry which is preliminary data.</text>
</comment>
<dbReference type="PANTHER" id="PTHR43667">
    <property type="entry name" value="CYCLOPROPANE-FATTY-ACYL-PHOSPHOLIPID SYNTHASE"/>
    <property type="match status" value="1"/>
</dbReference>
<dbReference type="GO" id="GO:0032259">
    <property type="term" value="P:methylation"/>
    <property type="evidence" value="ECO:0007669"/>
    <property type="project" value="UniProtKB-KW"/>
</dbReference>
<dbReference type="STRING" id="43304.GCA_001403655_00514"/>
<keyword evidence="3 8" id="KW-0808">Transferase</keyword>
<feature type="binding site" evidence="7">
    <location>
        <begin position="67"/>
        <end position="75"/>
    </location>
    <ligand>
        <name>S-adenosyl-L-methionine</name>
        <dbReference type="ChEBI" id="CHEBI:59789"/>
    </ligand>
</feature>
<dbReference type="CDD" id="cd02440">
    <property type="entry name" value="AdoMet_MTases"/>
    <property type="match status" value="1"/>
</dbReference>
<dbReference type="FunFam" id="3.40.50.150:FF:000115">
    <property type="entry name" value="Cyclopropane mycolic acid synthase 1"/>
    <property type="match status" value="1"/>
</dbReference>
<keyword evidence="5" id="KW-0443">Lipid metabolism</keyword>
<evidence type="ECO:0000256" key="7">
    <source>
        <dbReference type="PIRSR" id="PIRSR003085-2"/>
    </source>
</evidence>
<dbReference type="Proteomes" id="UP000093902">
    <property type="component" value="Unassembled WGS sequence"/>
</dbReference>
<protein>
    <submittedName>
        <fullName evidence="8">SAM-dependent methyltransferase</fullName>
    </submittedName>
</protein>
<evidence type="ECO:0000256" key="1">
    <source>
        <dbReference type="ARBA" id="ARBA00010815"/>
    </source>
</evidence>
<name>A0A1A0R2R2_MYCPR</name>
<feature type="binding site" evidence="7">
    <location>
        <begin position="32"/>
        <end position="33"/>
    </location>
    <ligand>
        <name>S-adenosyl-L-methionine</name>
        <dbReference type="ChEBI" id="CHEBI:59789"/>
    </ligand>
</feature>
<dbReference type="AlphaFoldDB" id="A0A1A0R2R2"/>
<dbReference type="NCBIfam" id="NF040660">
    <property type="entry name" value="mycolic_MTase"/>
    <property type="match status" value="1"/>
</dbReference>
<organism evidence="8 9">
    <name type="scientific">Mycolicibacterium peregrinum</name>
    <name type="common">Mycobacterium peregrinum</name>
    <dbReference type="NCBI Taxonomy" id="43304"/>
    <lineage>
        <taxon>Bacteria</taxon>
        <taxon>Bacillati</taxon>
        <taxon>Actinomycetota</taxon>
        <taxon>Actinomycetes</taxon>
        <taxon>Mycobacteriales</taxon>
        <taxon>Mycobacteriaceae</taxon>
        <taxon>Mycolicibacterium</taxon>
    </lineage>
</organism>
<evidence type="ECO:0000256" key="5">
    <source>
        <dbReference type="ARBA" id="ARBA00023098"/>
    </source>
</evidence>
<dbReference type="InterPro" id="IPR029063">
    <property type="entry name" value="SAM-dependent_MTases_sf"/>
</dbReference>
<proteinExistence type="inferred from homology"/>
<dbReference type="InterPro" id="IPR050723">
    <property type="entry name" value="CFA/CMAS"/>
</dbReference>
<accession>A0A1A0R2R2</accession>
<sequence length="286" mass="32518">MSKLTPKYEELQSIYDISNEFYELFLGPTMGYTCGYFERDDMTGDEAQIAKFDLALGKLGLEPGMTLLDVGCGWGAGMARAIEKYDVNVIGLTLSGEQREYAIEKLAKIPTERNVEVRLQGWEEFNDKVDRIVSIGAFEHFGFERYPAFFETAYNALPDDGVMLLHNITGFDLRQGQKLGLHMTFEDARFARFIMTEIFPGGRLPSVSMEEEKAKEAGFTVARIHEIGPHYVRTLKIWADALEAHKDEAIAIQGQEVYDRYDKYLNGCQKYFASGHISVHQFTLQK</sequence>
<keyword evidence="4" id="KW-0949">S-adenosyl-L-methionine</keyword>
<dbReference type="Gene3D" id="3.40.50.150">
    <property type="entry name" value="Vaccinia Virus protein VP39"/>
    <property type="match status" value="1"/>
</dbReference>
<dbReference type="EMBL" id="LZSO01000028">
    <property type="protein sequence ID" value="OBB28696.1"/>
    <property type="molecule type" value="Genomic_DNA"/>
</dbReference>
<feature type="binding site" evidence="7">
    <location>
        <begin position="122"/>
        <end position="123"/>
    </location>
    <ligand>
        <name>S-adenosyl-L-methionine</name>
        <dbReference type="ChEBI" id="CHEBI:59789"/>
    </ligand>
</feature>
<dbReference type="SUPFAM" id="SSF53335">
    <property type="entry name" value="S-adenosyl-L-methionine-dependent methyltransferases"/>
    <property type="match status" value="1"/>
</dbReference>
<evidence type="ECO:0000256" key="6">
    <source>
        <dbReference type="PIRSR" id="PIRSR003085-1"/>
    </source>
</evidence>
<dbReference type="PIRSF" id="PIRSF003085">
    <property type="entry name" value="CMAS"/>
    <property type="match status" value="1"/>
</dbReference>
<reference evidence="9" key="1">
    <citation type="submission" date="2016-06" db="EMBL/GenBank/DDBJ databases">
        <authorList>
            <person name="Sutton G."/>
            <person name="Brinkac L."/>
            <person name="Sanka R."/>
            <person name="Adams M."/>
            <person name="Lau E."/>
            <person name="Mehaffy C."/>
            <person name="Tameris M."/>
            <person name="Hatherill M."/>
            <person name="Hanekom W."/>
            <person name="Mahomed H."/>
            <person name="Mcshane H."/>
        </authorList>
    </citation>
    <scope>NUCLEOTIDE SEQUENCE [LARGE SCALE GENOMIC DNA]</scope>
    <source>
        <strain evidence="9">852002-51209_SCH5440388</strain>
    </source>
</reference>
<dbReference type="InterPro" id="IPR003333">
    <property type="entry name" value="CMAS"/>
</dbReference>
<keyword evidence="2 8" id="KW-0489">Methyltransferase</keyword>
<comment type="similarity">
    <text evidence="1">Belongs to the CFA/CMAS family.</text>
</comment>
<evidence type="ECO:0000256" key="4">
    <source>
        <dbReference type="ARBA" id="ARBA00022691"/>
    </source>
</evidence>
<evidence type="ECO:0000256" key="2">
    <source>
        <dbReference type="ARBA" id="ARBA00022603"/>
    </source>
</evidence>
<dbReference type="OrthoDB" id="9782855at2"/>
<dbReference type="GO" id="GO:0008610">
    <property type="term" value="P:lipid biosynthetic process"/>
    <property type="evidence" value="ECO:0007669"/>
    <property type="project" value="InterPro"/>
</dbReference>
<dbReference type="InterPro" id="IPR047672">
    <property type="entry name" value="CMAS_actinobact"/>
</dbReference>